<evidence type="ECO:0000313" key="5">
    <source>
        <dbReference type="Proteomes" id="UP001629246"/>
    </source>
</evidence>
<name>A0ABW9A5G2_9BURK</name>
<evidence type="ECO:0000259" key="3">
    <source>
        <dbReference type="PROSITE" id="PS51677"/>
    </source>
</evidence>
<dbReference type="Proteomes" id="UP001629246">
    <property type="component" value="Unassembled WGS sequence"/>
</dbReference>
<protein>
    <submittedName>
        <fullName evidence="4">Polysaccharide deacetylase family protein</fullName>
    </submittedName>
</protein>
<sequence length="330" mass="36991">MNQLRPARDPMALLIRLAGNLIASASRGNERLCILTYHRVLEAPDPLLPSEVDLATFRWQMKLMARCFNVLPLSEALERMQEQTLPPRAVCVSFDDGYRSVYELALPVLQEFGLPATVFTTTAHIDGGSMWNDRIIEAVRHMPLGPLDLRAIGLDLSAIAGEQDRLATANRLARHAKYLQPDERAQVIAVLEQLAGIRTVPDLMLNREMIASLSRQHMEIGGHTVTHPILGKLADNLARAEIIEGKQTLEAIIGKPLKLFAYPNGKVDVDYDDRHIRMVKEAGFSAAFTTAVGATSRFDARYEIPRSRPWDKTPFMFSLRLLYWLLKKGA</sequence>
<dbReference type="PANTHER" id="PTHR34216">
    <property type="match status" value="1"/>
</dbReference>
<accession>A0ABW9A5G2</accession>
<evidence type="ECO:0000256" key="2">
    <source>
        <dbReference type="ARBA" id="ARBA00022729"/>
    </source>
</evidence>
<evidence type="ECO:0000256" key="1">
    <source>
        <dbReference type="ARBA" id="ARBA00004613"/>
    </source>
</evidence>
<evidence type="ECO:0000313" key="4">
    <source>
        <dbReference type="EMBL" id="MFL9923605.1"/>
    </source>
</evidence>
<comment type="caution">
    <text evidence="4">The sequence shown here is derived from an EMBL/GenBank/DDBJ whole genome shotgun (WGS) entry which is preliminary data.</text>
</comment>
<gene>
    <name evidence="4" type="ORF">PQR62_04985</name>
</gene>
<dbReference type="Gene3D" id="3.20.20.370">
    <property type="entry name" value="Glycoside hydrolase/deacetylase"/>
    <property type="match status" value="1"/>
</dbReference>
<feature type="domain" description="NodB homology" evidence="3">
    <location>
        <begin position="88"/>
        <end position="330"/>
    </location>
</feature>
<dbReference type="PANTHER" id="PTHR34216:SF3">
    <property type="entry name" value="POLY-BETA-1,6-N-ACETYL-D-GLUCOSAMINE N-DEACETYLASE"/>
    <property type="match status" value="1"/>
</dbReference>
<dbReference type="InterPro" id="IPR011330">
    <property type="entry name" value="Glyco_hydro/deAcase_b/a-brl"/>
</dbReference>
<comment type="subcellular location">
    <subcellularLocation>
        <location evidence="1">Secreted</location>
    </subcellularLocation>
</comment>
<dbReference type="InterPro" id="IPR051398">
    <property type="entry name" value="Polysacch_Deacetylase"/>
</dbReference>
<dbReference type="InterPro" id="IPR002509">
    <property type="entry name" value="NODB_dom"/>
</dbReference>
<reference evidence="4 5" key="1">
    <citation type="journal article" date="2024" name="Chem. Sci.">
        <title>Discovery of megapolipeptins by genome mining of a Burkholderiales bacteria collection.</title>
        <authorList>
            <person name="Paulo B.S."/>
            <person name="Recchia M.J.J."/>
            <person name="Lee S."/>
            <person name="Fergusson C.H."/>
            <person name="Romanowski S.B."/>
            <person name="Hernandez A."/>
            <person name="Krull N."/>
            <person name="Liu D.Y."/>
            <person name="Cavanagh H."/>
            <person name="Bos A."/>
            <person name="Gray C.A."/>
            <person name="Murphy B.T."/>
            <person name="Linington R.G."/>
            <person name="Eustaquio A.S."/>
        </authorList>
    </citation>
    <scope>NUCLEOTIDE SEQUENCE [LARGE SCALE GENOMIC DNA]</scope>
    <source>
        <strain evidence="4 5">RL21-008-BIB-A</strain>
    </source>
</reference>
<dbReference type="PROSITE" id="PS51677">
    <property type="entry name" value="NODB"/>
    <property type="match status" value="1"/>
</dbReference>
<dbReference type="RefSeq" id="WP_408155404.1">
    <property type="nucleotide sequence ID" value="NZ_JAQQFM010000002.1"/>
</dbReference>
<organism evidence="4 5">
    <name type="scientific">Herbaspirillum lusitanum</name>
    <dbReference type="NCBI Taxonomy" id="213312"/>
    <lineage>
        <taxon>Bacteria</taxon>
        <taxon>Pseudomonadati</taxon>
        <taxon>Pseudomonadota</taxon>
        <taxon>Betaproteobacteria</taxon>
        <taxon>Burkholderiales</taxon>
        <taxon>Oxalobacteraceae</taxon>
        <taxon>Herbaspirillum</taxon>
    </lineage>
</organism>
<dbReference type="Pfam" id="PF01522">
    <property type="entry name" value="Polysacc_deac_1"/>
    <property type="match status" value="1"/>
</dbReference>
<keyword evidence="5" id="KW-1185">Reference proteome</keyword>
<dbReference type="EMBL" id="JAQQFM010000002">
    <property type="protein sequence ID" value="MFL9923605.1"/>
    <property type="molecule type" value="Genomic_DNA"/>
</dbReference>
<proteinExistence type="predicted"/>
<dbReference type="CDD" id="cd10918">
    <property type="entry name" value="CE4_NodB_like_5s_6s"/>
    <property type="match status" value="1"/>
</dbReference>
<dbReference type="SUPFAM" id="SSF88713">
    <property type="entry name" value="Glycoside hydrolase/deacetylase"/>
    <property type="match status" value="1"/>
</dbReference>
<keyword evidence="2" id="KW-0732">Signal</keyword>